<protein>
    <recommendedName>
        <fullName evidence="3">Hydrolase</fullName>
    </recommendedName>
</protein>
<evidence type="ECO:0000313" key="2">
    <source>
        <dbReference type="Proteomes" id="UP000617979"/>
    </source>
</evidence>
<name>A0ABQ1H2S4_9BACL</name>
<dbReference type="Proteomes" id="UP000617979">
    <property type="component" value="Unassembled WGS sequence"/>
</dbReference>
<accession>A0ABQ1H2S4</accession>
<comment type="caution">
    <text evidence="1">The sequence shown here is derived from an EMBL/GenBank/DDBJ whole genome shotgun (WGS) entry which is preliminary data.</text>
</comment>
<reference evidence="2" key="1">
    <citation type="journal article" date="2019" name="Int. J. Syst. Evol. Microbiol.">
        <title>The Global Catalogue of Microorganisms (GCM) 10K type strain sequencing project: providing services to taxonomists for standard genome sequencing and annotation.</title>
        <authorList>
            <consortium name="The Broad Institute Genomics Platform"/>
            <consortium name="The Broad Institute Genome Sequencing Center for Infectious Disease"/>
            <person name="Wu L."/>
            <person name="Ma J."/>
        </authorList>
    </citation>
    <scope>NUCLEOTIDE SEQUENCE [LARGE SCALE GENOMIC DNA]</scope>
    <source>
        <strain evidence="2">CGMCC 1.12404</strain>
    </source>
</reference>
<sequence>MSHLLDRGAMVLEKRKYYVALNSGEVMGEILQQPTDTSYAFEIEATESDVRKLNSLLGSLTTKDMETFWNAHIPFLYYNESGENEGYDQIYHQIYEMVYQLGTPDTKKQIEQLGLLQMGQDSWDAEGPVY</sequence>
<evidence type="ECO:0008006" key="3">
    <source>
        <dbReference type="Google" id="ProtNLM"/>
    </source>
</evidence>
<gene>
    <name evidence="1" type="ORF">GCM10007416_30870</name>
</gene>
<proteinExistence type="predicted"/>
<evidence type="ECO:0000313" key="1">
    <source>
        <dbReference type="EMBL" id="GGA55459.1"/>
    </source>
</evidence>
<dbReference type="EMBL" id="BMEX01000018">
    <property type="protein sequence ID" value="GGA55459.1"/>
    <property type="molecule type" value="Genomic_DNA"/>
</dbReference>
<keyword evidence="2" id="KW-1185">Reference proteome</keyword>
<organism evidence="1 2">
    <name type="scientific">Kroppenstedtia guangzhouensis</name>
    <dbReference type="NCBI Taxonomy" id="1274356"/>
    <lineage>
        <taxon>Bacteria</taxon>
        <taxon>Bacillati</taxon>
        <taxon>Bacillota</taxon>
        <taxon>Bacilli</taxon>
        <taxon>Bacillales</taxon>
        <taxon>Thermoactinomycetaceae</taxon>
        <taxon>Kroppenstedtia</taxon>
    </lineage>
</organism>